<keyword evidence="1" id="KW-0812">Transmembrane</keyword>
<name>E0SRX8_IGNAA</name>
<reference evidence="2 3" key="1">
    <citation type="journal article" date="2010" name="Stand. Genomic Sci.">
        <title>Complete genome sequence of Ignisphaera aggregans type strain (AQ1.S1).</title>
        <authorList>
            <person name="Goker M."/>
            <person name="Held B."/>
            <person name="Lapidus A."/>
            <person name="Nolan M."/>
            <person name="Spring S."/>
            <person name="Yasawong M."/>
            <person name="Lucas S."/>
            <person name="Glavina Del Rio T."/>
            <person name="Tice H."/>
            <person name="Cheng J.F."/>
            <person name="Goodwin L."/>
            <person name="Tapia R."/>
            <person name="Pitluck S."/>
            <person name="Liolios K."/>
            <person name="Ivanova N."/>
            <person name="Mavromatis K."/>
            <person name="Mikhailova N."/>
            <person name="Pati A."/>
            <person name="Chen A."/>
            <person name="Palaniappan K."/>
            <person name="Brambilla E."/>
            <person name="Land M."/>
            <person name="Hauser L."/>
            <person name="Chang Y.J."/>
            <person name="Jeffries C.D."/>
            <person name="Brettin T."/>
            <person name="Detter J.C."/>
            <person name="Han C."/>
            <person name="Rohde M."/>
            <person name="Sikorski J."/>
            <person name="Woyke T."/>
            <person name="Bristow J."/>
            <person name="Eisen J.A."/>
            <person name="Markowitz V."/>
            <person name="Hugenholtz P."/>
            <person name="Kyrpides N.C."/>
            <person name="Klenk H.P."/>
        </authorList>
    </citation>
    <scope>NUCLEOTIDE SEQUENCE [LARGE SCALE GENOMIC DNA]</scope>
    <source>
        <strain evidence="3">DSM 17230 / JCM 13409 / AQ1.S1</strain>
    </source>
</reference>
<accession>E0SRX8</accession>
<dbReference type="KEGG" id="iag:Igag_0490"/>
<dbReference type="BioCyc" id="IAGG583356:GHAH-494-MONOMER"/>
<dbReference type="EMBL" id="CP002098">
    <property type="protein sequence ID" value="ADM27328.1"/>
    <property type="molecule type" value="Genomic_DNA"/>
</dbReference>
<proteinExistence type="predicted"/>
<organism evidence="2 3">
    <name type="scientific">Ignisphaera aggregans (strain DSM 17230 / JCM 13409 / AQ1.S1)</name>
    <dbReference type="NCBI Taxonomy" id="583356"/>
    <lineage>
        <taxon>Archaea</taxon>
        <taxon>Thermoproteota</taxon>
        <taxon>Thermoprotei</taxon>
        <taxon>Desulfurococcales</taxon>
        <taxon>Desulfurococcaceae</taxon>
        <taxon>Ignisphaera</taxon>
    </lineage>
</organism>
<evidence type="ECO:0000313" key="2">
    <source>
        <dbReference type="EMBL" id="ADM27328.1"/>
    </source>
</evidence>
<dbReference type="AlphaFoldDB" id="E0SRX8"/>
<feature type="transmembrane region" description="Helical" evidence="1">
    <location>
        <begin position="30"/>
        <end position="48"/>
    </location>
</feature>
<keyword evidence="1" id="KW-1133">Transmembrane helix</keyword>
<feature type="transmembrane region" description="Helical" evidence="1">
    <location>
        <begin position="5"/>
        <end position="24"/>
    </location>
</feature>
<keyword evidence="3" id="KW-1185">Reference proteome</keyword>
<protein>
    <submittedName>
        <fullName evidence="2">Uncharacterized protein</fullName>
    </submittedName>
</protein>
<sequence length="67" mass="7720">MILIVLQILILAMIFLEIPIFTTANPINRWYLALFISISILMHYIYIIQRGLIVGYSIGYGLYITIA</sequence>
<keyword evidence="1" id="KW-0472">Membrane</keyword>
<dbReference type="Proteomes" id="UP000001304">
    <property type="component" value="Chromosome"/>
</dbReference>
<evidence type="ECO:0000313" key="3">
    <source>
        <dbReference type="Proteomes" id="UP000001304"/>
    </source>
</evidence>
<gene>
    <name evidence="2" type="ordered locus">Igag_0490</name>
</gene>
<dbReference type="HOGENOM" id="CLU_2802167_0_0_2"/>
<evidence type="ECO:0000256" key="1">
    <source>
        <dbReference type="SAM" id="Phobius"/>
    </source>
</evidence>